<dbReference type="Proteomes" id="UP001239111">
    <property type="component" value="Chromosome 4"/>
</dbReference>
<sequence length="428" mass="48496">MDFQLSRWNLLNNIVAGLLKTKFCDEFLGLPYSFRITPPESSAEKAKRARVLGRHWEGFTPVRNKTSLDIEAAHCHVCNNVFTKHNSKFLLSHRAACLKQFACNEAQASASPTEPTRTEQPELSTSNTLNCRRSNELSPTEQPMASSTQIPDGQTSFLSAAIDETGKYIAVDWCLGEECTRESLEKFCVHSVELVRQSYKVLLSFIVTNCNTLPDPIHYPELGKFVFYLNTFTELLSSLKEVVFAVNSEGIEKANQFLSTVTFLTQNMASLSMSDVVSHLMDLRHINGCIGNRTVNDLIGDYLEPIHILYLNPNYHHSKMSDEESDLVFEYIATLMEDENTTACFSDYHNKLNLFDRLFKSNLTNPDIFWLRAMRDYQSFSVFAKRISVPAEPKLIDKEKILKFCPHLVGNAISKLQLAIFLGDSTDV</sequence>
<dbReference type="EMBL" id="CM056744">
    <property type="protein sequence ID" value="KAJ8665474.1"/>
    <property type="molecule type" value="Genomic_DNA"/>
</dbReference>
<organism evidence="1 2">
    <name type="scientific">Eretmocerus hayati</name>
    <dbReference type="NCBI Taxonomy" id="131215"/>
    <lineage>
        <taxon>Eukaryota</taxon>
        <taxon>Metazoa</taxon>
        <taxon>Ecdysozoa</taxon>
        <taxon>Arthropoda</taxon>
        <taxon>Hexapoda</taxon>
        <taxon>Insecta</taxon>
        <taxon>Pterygota</taxon>
        <taxon>Neoptera</taxon>
        <taxon>Endopterygota</taxon>
        <taxon>Hymenoptera</taxon>
        <taxon>Apocrita</taxon>
        <taxon>Proctotrupomorpha</taxon>
        <taxon>Chalcidoidea</taxon>
        <taxon>Aphelinidae</taxon>
        <taxon>Aphelininae</taxon>
        <taxon>Eretmocerus</taxon>
    </lineage>
</organism>
<evidence type="ECO:0000313" key="2">
    <source>
        <dbReference type="Proteomes" id="UP001239111"/>
    </source>
</evidence>
<keyword evidence="2" id="KW-1185">Reference proteome</keyword>
<comment type="caution">
    <text evidence="1">The sequence shown here is derived from an EMBL/GenBank/DDBJ whole genome shotgun (WGS) entry which is preliminary data.</text>
</comment>
<reference evidence="1" key="1">
    <citation type="submission" date="2023-04" db="EMBL/GenBank/DDBJ databases">
        <title>A chromosome-level genome assembly of the parasitoid wasp Eretmocerus hayati.</title>
        <authorList>
            <person name="Zhong Y."/>
            <person name="Liu S."/>
            <person name="Liu Y."/>
        </authorList>
    </citation>
    <scope>NUCLEOTIDE SEQUENCE</scope>
    <source>
        <strain evidence="1">ZJU_SS_LIU_2023</strain>
    </source>
</reference>
<proteinExistence type="predicted"/>
<protein>
    <submittedName>
        <fullName evidence="1">Uncharacterized protein</fullName>
    </submittedName>
</protein>
<accession>A0ACC2N349</accession>
<gene>
    <name evidence="1" type="ORF">QAD02_007136</name>
</gene>
<name>A0ACC2N349_9HYME</name>
<evidence type="ECO:0000313" key="1">
    <source>
        <dbReference type="EMBL" id="KAJ8665474.1"/>
    </source>
</evidence>